<evidence type="ECO:0000256" key="7">
    <source>
        <dbReference type="ARBA" id="ARBA00022605"/>
    </source>
</evidence>
<keyword evidence="19" id="KW-1185">Reference proteome</keyword>
<dbReference type="PANTHER" id="PTHR11236:SF48">
    <property type="entry name" value="ISOCHORISMATE SYNTHASE MENF"/>
    <property type="match status" value="1"/>
</dbReference>
<dbReference type="EMBL" id="FNHG01000003">
    <property type="protein sequence ID" value="SDL90307.1"/>
    <property type="molecule type" value="Genomic_DNA"/>
</dbReference>
<evidence type="ECO:0000259" key="17">
    <source>
        <dbReference type="Pfam" id="PF04715"/>
    </source>
</evidence>
<evidence type="ECO:0000256" key="12">
    <source>
        <dbReference type="ARBA" id="ARBA00023239"/>
    </source>
</evidence>
<dbReference type="GO" id="GO:0004049">
    <property type="term" value="F:anthranilate synthase activity"/>
    <property type="evidence" value="ECO:0007669"/>
    <property type="project" value="UniProtKB-EC"/>
</dbReference>
<reference evidence="18 19" key="1">
    <citation type="submission" date="2016-10" db="EMBL/GenBank/DDBJ databases">
        <authorList>
            <person name="de Groot N.N."/>
        </authorList>
    </citation>
    <scope>NUCLEOTIDE SEQUENCE [LARGE SCALE GENOMIC DNA]</scope>
    <source>
        <strain evidence="18 19">DSM 16077</strain>
    </source>
</reference>
<organism evidence="18 19">
    <name type="scientific">Maricaulis salignorans</name>
    <dbReference type="NCBI Taxonomy" id="144026"/>
    <lineage>
        <taxon>Bacteria</taxon>
        <taxon>Pseudomonadati</taxon>
        <taxon>Pseudomonadota</taxon>
        <taxon>Alphaproteobacteria</taxon>
        <taxon>Maricaulales</taxon>
        <taxon>Maricaulaceae</taxon>
        <taxon>Maricaulis</taxon>
    </lineage>
</organism>
<evidence type="ECO:0000256" key="11">
    <source>
        <dbReference type="ARBA" id="ARBA00023141"/>
    </source>
</evidence>
<evidence type="ECO:0000256" key="5">
    <source>
        <dbReference type="ARBA" id="ARBA00012266"/>
    </source>
</evidence>
<dbReference type="RefSeq" id="WP_091766964.1">
    <property type="nucleotide sequence ID" value="NZ_FNHG01000003.1"/>
</dbReference>
<evidence type="ECO:0000256" key="13">
    <source>
        <dbReference type="ARBA" id="ARBA00025634"/>
    </source>
</evidence>
<keyword evidence="10 15" id="KW-0460">Magnesium</keyword>
<evidence type="ECO:0000256" key="3">
    <source>
        <dbReference type="ARBA" id="ARBA00009562"/>
    </source>
</evidence>
<dbReference type="InterPro" id="IPR005801">
    <property type="entry name" value="ADC_synthase"/>
</dbReference>
<evidence type="ECO:0000313" key="18">
    <source>
        <dbReference type="EMBL" id="SDL90307.1"/>
    </source>
</evidence>
<comment type="pathway">
    <text evidence="2 15">Amino-acid biosynthesis; L-tryptophan biosynthesis; L-tryptophan from chorismate: step 1/5.</text>
</comment>
<evidence type="ECO:0000256" key="4">
    <source>
        <dbReference type="ARBA" id="ARBA00011575"/>
    </source>
</evidence>
<dbReference type="GO" id="GO:0046872">
    <property type="term" value="F:metal ion binding"/>
    <property type="evidence" value="ECO:0007669"/>
    <property type="project" value="UniProtKB-KW"/>
</dbReference>
<evidence type="ECO:0000256" key="6">
    <source>
        <dbReference type="ARBA" id="ARBA00020653"/>
    </source>
</evidence>
<sequence length="504" mass="54088">MAAPRSRTSPDFAAVEARLAAGEPVILQARKPDDLLTPVAAYLKLAQADGHACLLESVEGGAWRGRYSAIGLDPDLIWQCRDGIASEARGAAIAARAFTDLDADPMTALRAVIEDAHCALPDGAPSIAVGLFGYVGYDMVRYLEKLPGNAAPDPLGTPEACLIRPQTVVVFDALKQEIQVYCTIRPAPAITARAAYDTAVERLQATLDILAGPLPEIAAPAGRTGDISSNQSEAQYRAAVDKARKYIRAGDAFQIVPSQRFSTPFGDDSFWLYRSLRRLNPSPFLFYFRMDGFEIAGSSPEILVRLRDDTVTIRPIAGTRPRGATPALDDALEADLLADPKERSEHLMLLDLGRNDVGRIAKPGSVRITSRENVERYSHVMHIVSNVEGDLAEGEDAVSALFAGFPAGTVSGAPKVRAMEIIDELEPHRRGIYAGAVGYFSADGGMDTCIALRTAVIKDGRMHVQAGAGVVLDSDPESERVETVNKAMALFRAAQDCLGDSRGD</sequence>
<evidence type="ECO:0000259" key="16">
    <source>
        <dbReference type="Pfam" id="PF00425"/>
    </source>
</evidence>
<dbReference type="InterPro" id="IPR019999">
    <property type="entry name" value="Anth_synth_I-like"/>
</dbReference>
<comment type="catalytic activity">
    <reaction evidence="14 15">
        <text>chorismate + L-glutamine = anthranilate + pyruvate + L-glutamate + H(+)</text>
        <dbReference type="Rhea" id="RHEA:21732"/>
        <dbReference type="ChEBI" id="CHEBI:15361"/>
        <dbReference type="ChEBI" id="CHEBI:15378"/>
        <dbReference type="ChEBI" id="CHEBI:16567"/>
        <dbReference type="ChEBI" id="CHEBI:29748"/>
        <dbReference type="ChEBI" id="CHEBI:29985"/>
        <dbReference type="ChEBI" id="CHEBI:58359"/>
        <dbReference type="EC" id="4.1.3.27"/>
    </reaction>
</comment>
<keyword evidence="11 15" id="KW-0057">Aromatic amino acid biosynthesis</keyword>
<comment type="cofactor">
    <cofactor evidence="1 15">
        <name>Mg(2+)</name>
        <dbReference type="ChEBI" id="CHEBI:18420"/>
    </cofactor>
</comment>
<protein>
    <recommendedName>
        <fullName evidence="6 15">Anthranilate synthase component 1</fullName>
        <ecNumber evidence="5 15">4.1.3.27</ecNumber>
    </recommendedName>
</protein>
<comment type="function">
    <text evidence="13 15">Part of a heterotetrameric complex that catalyzes the two-step biosynthesis of anthranilate, an intermediate in the biosynthesis of L-tryptophan. In the first step, the glutamine-binding beta subunit (TrpG) of anthranilate synthase (AS) provides the glutamine amidotransferase activity which generates ammonia as a substrate that, along with chorismate, is used in the second step, catalyzed by the large alpha subunit of AS (TrpE) to produce anthranilate. In the absence of TrpG, TrpE can synthesize anthranilate directly from chorismate and high concentrations of ammonia.</text>
</comment>
<evidence type="ECO:0000256" key="8">
    <source>
        <dbReference type="ARBA" id="ARBA00022723"/>
    </source>
</evidence>
<dbReference type="Proteomes" id="UP000199759">
    <property type="component" value="Unassembled WGS sequence"/>
</dbReference>
<comment type="similarity">
    <text evidence="3 15">Belongs to the anthranilate synthase component I family.</text>
</comment>
<dbReference type="NCBIfam" id="TIGR00564">
    <property type="entry name" value="trpE_most"/>
    <property type="match status" value="1"/>
</dbReference>
<dbReference type="STRING" id="144026.SAMN04488568_1034"/>
<name>A0A1G9NWA1_9PROT</name>
<evidence type="ECO:0000313" key="19">
    <source>
        <dbReference type="Proteomes" id="UP000199759"/>
    </source>
</evidence>
<accession>A0A1G9NWA1</accession>
<feature type="domain" description="Chorismate-utilising enzyme C-terminal" evidence="16">
    <location>
        <begin position="233"/>
        <end position="486"/>
    </location>
</feature>
<evidence type="ECO:0000256" key="15">
    <source>
        <dbReference type="RuleBase" id="RU364045"/>
    </source>
</evidence>
<keyword evidence="9 15" id="KW-0822">Tryptophan biosynthesis</keyword>
<dbReference type="Gene3D" id="3.60.120.10">
    <property type="entry name" value="Anthranilate synthase"/>
    <property type="match status" value="1"/>
</dbReference>
<dbReference type="PANTHER" id="PTHR11236">
    <property type="entry name" value="AMINOBENZOATE/ANTHRANILATE SYNTHASE"/>
    <property type="match status" value="1"/>
</dbReference>
<proteinExistence type="inferred from homology"/>
<evidence type="ECO:0000256" key="10">
    <source>
        <dbReference type="ARBA" id="ARBA00022842"/>
    </source>
</evidence>
<dbReference type="OrthoDB" id="9803598at2"/>
<comment type="subunit">
    <text evidence="4 15">Heterotetramer consisting of two non-identical subunits: a beta subunit (TrpG) and a large alpha subunit (TrpE).</text>
</comment>
<dbReference type="InterPro" id="IPR015890">
    <property type="entry name" value="Chorismate_C"/>
</dbReference>
<evidence type="ECO:0000256" key="9">
    <source>
        <dbReference type="ARBA" id="ARBA00022822"/>
    </source>
</evidence>
<keyword evidence="7 15" id="KW-0028">Amino-acid biosynthesis</keyword>
<evidence type="ECO:0000256" key="14">
    <source>
        <dbReference type="ARBA" id="ARBA00047683"/>
    </source>
</evidence>
<dbReference type="InterPro" id="IPR006805">
    <property type="entry name" value="Anth_synth_I_N"/>
</dbReference>
<evidence type="ECO:0000256" key="2">
    <source>
        <dbReference type="ARBA" id="ARBA00004873"/>
    </source>
</evidence>
<dbReference type="Pfam" id="PF00425">
    <property type="entry name" value="Chorismate_bind"/>
    <property type="match status" value="1"/>
</dbReference>
<dbReference type="GO" id="GO:0000162">
    <property type="term" value="P:L-tryptophan biosynthetic process"/>
    <property type="evidence" value="ECO:0007669"/>
    <property type="project" value="UniProtKB-UniPathway"/>
</dbReference>
<dbReference type="AlphaFoldDB" id="A0A1G9NWA1"/>
<keyword evidence="12 15" id="KW-0456">Lyase</keyword>
<evidence type="ECO:0000256" key="1">
    <source>
        <dbReference type="ARBA" id="ARBA00001946"/>
    </source>
</evidence>
<dbReference type="PRINTS" id="PR00095">
    <property type="entry name" value="ANTSNTHASEI"/>
</dbReference>
<dbReference type="EC" id="4.1.3.27" evidence="5 15"/>
<feature type="domain" description="Anthranilate synthase component I N-terminal" evidence="17">
    <location>
        <begin position="34"/>
        <end position="179"/>
    </location>
</feature>
<dbReference type="Pfam" id="PF04715">
    <property type="entry name" value="Anth_synt_I_N"/>
    <property type="match status" value="1"/>
</dbReference>
<keyword evidence="8 15" id="KW-0479">Metal-binding</keyword>
<gene>
    <name evidence="15" type="primary">trpE</name>
    <name evidence="18" type="ORF">SAMN04488568_1034</name>
</gene>
<dbReference type="InterPro" id="IPR005256">
    <property type="entry name" value="Anth_synth_I_PabB"/>
</dbReference>
<dbReference type="UniPathway" id="UPA00035">
    <property type="reaction ID" value="UER00040"/>
</dbReference>
<dbReference type="SUPFAM" id="SSF56322">
    <property type="entry name" value="ADC synthase"/>
    <property type="match status" value="1"/>
</dbReference>